<proteinExistence type="predicted"/>
<dbReference type="KEGG" id="paur:FGL86_14070"/>
<dbReference type="AlphaFoldDB" id="A0A5B8SUV0"/>
<keyword evidence="2" id="KW-0808">Transferase</keyword>
<dbReference type="InterPro" id="IPR052930">
    <property type="entry name" value="TA_antitoxin_MntA"/>
</dbReference>
<evidence type="ECO:0000313" key="3">
    <source>
        <dbReference type="Proteomes" id="UP000321272"/>
    </source>
</evidence>
<evidence type="ECO:0000313" key="2">
    <source>
        <dbReference type="EMBL" id="QEA40952.1"/>
    </source>
</evidence>
<dbReference type="InterPro" id="IPR041633">
    <property type="entry name" value="Polbeta"/>
</dbReference>
<dbReference type="OrthoDB" id="9793109at2"/>
<dbReference type="EMBL" id="CP042382">
    <property type="protein sequence ID" value="QEA40952.1"/>
    <property type="molecule type" value="Genomic_DNA"/>
</dbReference>
<dbReference type="PANTHER" id="PTHR43852:SF2">
    <property type="entry name" value="PROTEIN ADENYLYLTRANSFERASE MNTA"/>
    <property type="match status" value="1"/>
</dbReference>
<dbReference type="Proteomes" id="UP000321272">
    <property type="component" value="Chromosome"/>
</dbReference>
<feature type="domain" description="Polymerase beta nucleotidyltransferase" evidence="1">
    <location>
        <begin position="15"/>
        <end position="103"/>
    </location>
</feature>
<sequence>MMEDSNDVASVIASIENALSDFPELKQIVLFGSLARQQAGFDSDVDVGVEAARSLSVEQRMAMIEALALALGRPVDLVDLREAGQPILDQIVTTGVRIKGTDTDWGRLIYRNIMDNEDFVPLQKRILKARRDAWINR</sequence>
<dbReference type="Gene3D" id="3.30.460.10">
    <property type="entry name" value="Beta Polymerase, domain 2"/>
    <property type="match status" value="1"/>
</dbReference>
<accession>A0A5B8SUV0</accession>
<dbReference type="Pfam" id="PF18765">
    <property type="entry name" value="Polbeta"/>
    <property type="match status" value="1"/>
</dbReference>
<dbReference type="GO" id="GO:0016740">
    <property type="term" value="F:transferase activity"/>
    <property type="evidence" value="ECO:0007669"/>
    <property type="project" value="UniProtKB-KW"/>
</dbReference>
<protein>
    <submittedName>
        <fullName evidence="2">Nucleotidyltransferase domain-containing protein</fullName>
    </submittedName>
</protein>
<gene>
    <name evidence="2" type="ORF">FGL86_14070</name>
</gene>
<dbReference type="CDD" id="cd05403">
    <property type="entry name" value="NT_KNTase_like"/>
    <property type="match status" value="1"/>
</dbReference>
<name>A0A5B8SUV0_9GAMM</name>
<dbReference type="NCBIfam" id="NF047752">
    <property type="entry name" value="MntA_antitoxin"/>
    <property type="match status" value="1"/>
</dbReference>
<evidence type="ECO:0000259" key="1">
    <source>
        <dbReference type="Pfam" id="PF18765"/>
    </source>
</evidence>
<organism evidence="2 3">
    <name type="scientific">Pistricoccus aurantiacus</name>
    <dbReference type="NCBI Taxonomy" id="1883414"/>
    <lineage>
        <taxon>Bacteria</taxon>
        <taxon>Pseudomonadati</taxon>
        <taxon>Pseudomonadota</taxon>
        <taxon>Gammaproteobacteria</taxon>
        <taxon>Oceanospirillales</taxon>
        <taxon>Halomonadaceae</taxon>
        <taxon>Pistricoccus</taxon>
    </lineage>
</organism>
<dbReference type="SUPFAM" id="SSF81301">
    <property type="entry name" value="Nucleotidyltransferase"/>
    <property type="match status" value="1"/>
</dbReference>
<dbReference type="InterPro" id="IPR043519">
    <property type="entry name" value="NT_sf"/>
</dbReference>
<dbReference type="PANTHER" id="PTHR43852">
    <property type="entry name" value="NUCLEOTIDYLTRANSFERASE"/>
    <property type="match status" value="1"/>
</dbReference>
<reference evidence="2 3" key="1">
    <citation type="submission" date="2019-06" db="EMBL/GenBank/DDBJ databases">
        <title>Genome analyses of bacteria isolated from kimchi.</title>
        <authorList>
            <person name="Lee S."/>
            <person name="Ahn S."/>
            <person name="Roh S."/>
        </authorList>
    </citation>
    <scope>NUCLEOTIDE SEQUENCE [LARGE SCALE GENOMIC DNA]</scope>
    <source>
        <strain evidence="2 3">CBA4606</strain>
    </source>
</reference>
<keyword evidence="3" id="KW-1185">Reference proteome</keyword>